<comment type="caution">
    <text evidence="9">Lacks conserved residue(s) required for the propagation of feature annotation.</text>
</comment>
<evidence type="ECO:0000256" key="5">
    <source>
        <dbReference type="ARBA" id="ARBA00022692"/>
    </source>
</evidence>
<organism evidence="11 12">
    <name type="scientific">Paroceanicella profunda</name>
    <dbReference type="NCBI Taxonomy" id="2579971"/>
    <lineage>
        <taxon>Bacteria</taxon>
        <taxon>Pseudomonadati</taxon>
        <taxon>Pseudomonadota</taxon>
        <taxon>Alphaproteobacteria</taxon>
        <taxon>Rhodobacterales</taxon>
        <taxon>Paracoccaceae</taxon>
        <taxon>Paroceanicella</taxon>
    </lineage>
</organism>
<evidence type="ECO:0000256" key="1">
    <source>
        <dbReference type="ARBA" id="ARBA00004429"/>
    </source>
</evidence>
<evidence type="ECO:0000256" key="9">
    <source>
        <dbReference type="RuleBase" id="RU369079"/>
    </source>
</evidence>
<keyword evidence="5 9" id="KW-0812">Transmembrane</keyword>
<name>A0A5B8FI71_9RHOB</name>
<comment type="similarity">
    <text evidence="8 9">Belongs to the TRAP transporter small permease family.</text>
</comment>
<accession>A0A5B8FI71</accession>
<keyword evidence="12" id="KW-1185">Reference proteome</keyword>
<dbReference type="Pfam" id="PF04290">
    <property type="entry name" value="DctQ"/>
    <property type="match status" value="1"/>
</dbReference>
<dbReference type="KEGG" id="ppru:FDP22_17455"/>
<keyword evidence="3" id="KW-1003">Cell membrane</keyword>
<sequence length="235" mass="26187">MSGKTIEPAGPVARFVNGFEETAIAVLLGLMTLITFINVPIRYLFNGVILPQVEFLWAVEMTGYLFAWLVIFGISYCVKVSANLGVDALIMVFPLPVRRMFGGFAVLVCILYALLLLKGSWDYWAPFANLPPTTGRWLPTGFVPQFLPQGWYEVSDIPMPGFLEFLSGWFNDGDEYEKIPRVLPYLILPLGFALLTFRFVQAAVRLGRGEIENVIASHEAEELVEDAAARADKEG</sequence>
<gene>
    <name evidence="11" type="ORF">FDP22_17455</name>
</gene>
<dbReference type="PANTHER" id="PTHR35011:SF2">
    <property type="entry name" value="2,3-DIKETO-L-GULONATE TRAP TRANSPORTER SMALL PERMEASE PROTEIN YIAM"/>
    <property type="match status" value="1"/>
</dbReference>
<evidence type="ECO:0000256" key="4">
    <source>
        <dbReference type="ARBA" id="ARBA00022519"/>
    </source>
</evidence>
<dbReference type="GO" id="GO:0022857">
    <property type="term" value="F:transmembrane transporter activity"/>
    <property type="evidence" value="ECO:0007669"/>
    <property type="project" value="UniProtKB-UniRule"/>
</dbReference>
<evidence type="ECO:0000256" key="7">
    <source>
        <dbReference type="ARBA" id="ARBA00023136"/>
    </source>
</evidence>
<keyword evidence="6 9" id="KW-1133">Transmembrane helix</keyword>
<dbReference type="OrthoDB" id="7843639at2"/>
<dbReference type="InterPro" id="IPR055348">
    <property type="entry name" value="DctQ"/>
</dbReference>
<feature type="transmembrane region" description="Helical" evidence="9">
    <location>
        <begin position="100"/>
        <end position="117"/>
    </location>
</feature>
<keyword evidence="4 9" id="KW-0997">Cell inner membrane</keyword>
<dbReference type="PANTHER" id="PTHR35011">
    <property type="entry name" value="2,3-DIKETO-L-GULONATE TRAP TRANSPORTER SMALL PERMEASE PROTEIN YIAM"/>
    <property type="match status" value="1"/>
</dbReference>
<dbReference type="GO" id="GO:0015740">
    <property type="term" value="P:C4-dicarboxylate transport"/>
    <property type="evidence" value="ECO:0007669"/>
    <property type="project" value="TreeGrafter"/>
</dbReference>
<proteinExistence type="inferred from homology"/>
<evidence type="ECO:0000313" key="12">
    <source>
        <dbReference type="Proteomes" id="UP000305888"/>
    </source>
</evidence>
<comment type="subunit">
    <text evidence="9">The complex comprises the extracytoplasmic solute receptor protein and the two transmembrane proteins.</text>
</comment>
<evidence type="ECO:0000259" key="10">
    <source>
        <dbReference type="Pfam" id="PF04290"/>
    </source>
</evidence>
<evidence type="ECO:0000256" key="6">
    <source>
        <dbReference type="ARBA" id="ARBA00022989"/>
    </source>
</evidence>
<protein>
    <recommendedName>
        <fullName evidence="9">TRAP transporter small permease protein</fullName>
    </recommendedName>
</protein>
<keyword evidence="7 9" id="KW-0472">Membrane</keyword>
<feature type="domain" description="Tripartite ATP-independent periplasmic transporters DctQ component" evidence="10">
    <location>
        <begin position="31"/>
        <end position="143"/>
    </location>
</feature>
<evidence type="ECO:0000256" key="2">
    <source>
        <dbReference type="ARBA" id="ARBA00022448"/>
    </source>
</evidence>
<dbReference type="EMBL" id="CP040818">
    <property type="protein sequence ID" value="QDL93411.1"/>
    <property type="molecule type" value="Genomic_DNA"/>
</dbReference>
<reference evidence="11 12" key="1">
    <citation type="submission" date="2019-06" db="EMBL/GenBank/DDBJ databases">
        <title>Genome sequence of Rhodobacteraceae bacterium D4M1.</title>
        <authorList>
            <person name="Cao J."/>
        </authorList>
    </citation>
    <scope>NUCLEOTIDE SEQUENCE [LARGE SCALE GENOMIC DNA]</scope>
    <source>
        <strain evidence="11 12">D4M1</strain>
    </source>
</reference>
<dbReference type="GO" id="GO:0005886">
    <property type="term" value="C:plasma membrane"/>
    <property type="evidence" value="ECO:0007669"/>
    <property type="project" value="UniProtKB-SubCell"/>
</dbReference>
<comment type="subcellular location">
    <subcellularLocation>
        <location evidence="1 9">Cell inner membrane</location>
        <topology evidence="1 9">Multi-pass membrane protein</topology>
    </subcellularLocation>
</comment>
<keyword evidence="2 9" id="KW-0813">Transport</keyword>
<feature type="transmembrane region" description="Helical" evidence="9">
    <location>
        <begin position="24"/>
        <end position="45"/>
    </location>
</feature>
<dbReference type="Proteomes" id="UP000305888">
    <property type="component" value="Chromosome"/>
</dbReference>
<dbReference type="RefSeq" id="WP_138575951.1">
    <property type="nucleotide sequence ID" value="NZ_CP040818.1"/>
</dbReference>
<comment type="function">
    <text evidence="9">Part of the tripartite ATP-independent periplasmic (TRAP) transport system.</text>
</comment>
<evidence type="ECO:0000256" key="3">
    <source>
        <dbReference type="ARBA" id="ARBA00022475"/>
    </source>
</evidence>
<dbReference type="InterPro" id="IPR007387">
    <property type="entry name" value="TRAP_DctQ"/>
</dbReference>
<evidence type="ECO:0000313" key="11">
    <source>
        <dbReference type="EMBL" id="QDL93411.1"/>
    </source>
</evidence>
<feature type="transmembrane region" description="Helical" evidence="9">
    <location>
        <begin position="182"/>
        <end position="200"/>
    </location>
</feature>
<evidence type="ECO:0000256" key="8">
    <source>
        <dbReference type="ARBA" id="ARBA00038436"/>
    </source>
</evidence>
<dbReference type="AlphaFoldDB" id="A0A5B8FI71"/>